<evidence type="ECO:0000259" key="1">
    <source>
        <dbReference type="Pfam" id="PF25181"/>
    </source>
</evidence>
<name>A0A238ZW02_9BACT</name>
<dbReference type="AlphaFoldDB" id="A0A238ZW02"/>
<dbReference type="Pfam" id="PF25181">
    <property type="entry name" value="Phage_Bbp19"/>
    <property type="match status" value="1"/>
</dbReference>
<protein>
    <recommendedName>
        <fullName evidence="1">Bbp19-like phage domain-containing protein</fullName>
    </recommendedName>
</protein>
<reference evidence="2 3" key="1">
    <citation type="submission" date="2017-06" db="EMBL/GenBank/DDBJ databases">
        <authorList>
            <person name="Kim H.J."/>
            <person name="Triplett B.A."/>
        </authorList>
    </citation>
    <scope>NUCLEOTIDE SEQUENCE [LARGE SCALE GENOMIC DNA]</scope>
    <source>
        <strain evidence="2 3">DSM 13116</strain>
    </source>
</reference>
<dbReference type="OrthoDB" id="8479755at2"/>
<accession>A0A238ZW02</accession>
<evidence type="ECO:0000313" key="2">
    <source>
        <dbReference type="EMBL" id="SNR86954.1"/>
    </source>
</evidence>
<proteinExistence type="predicted"/>
<dbReference type="EMBL" id="FZOC01000003">
    <property type="protein sequence ID" value="SNR86954.1"/>
    <property type="molecule type" value="Genomic_DNA"/>
</dbReference>
<keyword evidence="3" id="KW-1185">Reference proteome</keyword>
<dbReference type="Proteomes" id="UP000198324">
    <property type="component" value="Unassembled WGS sequence"/>
</dbReference>
<organism evidence="2 3">
    <name type="scientific">Humidesulfovibrio mexicanus</name>
    <dbReference type="NCBI Taxonomy" id="147047"/>
    <lineage>
        <taxon>Bacteria</taxon>
        <taxon>Pseudomonadati</taxon>
        <taxon>Thermodesulfobacteriota</taxon>
        <taxon>Desulfovibrionia</taxon>
        <taxon>Desulfovibrionales</taxon>
        <taxon>Desulfovibrionaceae</taxon>
        <taxon>Humidesulfovibrio</taxon>
    </lineage>
</organism>
<feature type="domain" description="Bbp19-like phage" evidence="1">
    <location>
        <begin position="12"/>
        <end position="71"/>
    </location>
</feature>
<gene>
    <name evidence="2" type="ORF">SAMN04488503_1615</name>
</gene>
<dbReference type="RefSeq" id="WP_089273555.1">
    <property type="nucleotide sequence ID" value="NZ_FZOC01000003.1"/>
</dbReference>
<dbReference type="InterPro" id="IPR057447">
    <property type="entry name" value="Bbp19-like_phage"/>
</dbReference>
<evidence type="ECO:0000313" key="3">
    <source>
        <dbReference type="Proteomes" id="UP000198324"/>
    </source>
</evidence>
<sequence>MHHEGELLAACYHEVFGGQAGRSVLEDLQARAFHRDSSFSPDPQRAAFNEGRRSLLLHVLRMLDGPPSARARAQQGLGEA</sequence>